<comment type="catalytic activity">
    <reaction evidence="16">
        <text>trimethylamine + NADPH + O2 = trimethylamine N-oxide + NADP(+) + H2O</text>
        <dbReference type="Rhea" id="RHEA:31979"/>
        <dbReference type="ChEBI" id="CHEBI:15377"/>
        <dbReference type="ChEBI" id="CHEBI:15379"/>
        <dbReference type="ChEBI" id="CHEBI:15724"/>
        <dbReference type="ChEBI" id="CHEBI:57783"/>
        <dbReference type="ChEBI" id="CHEBI:58349"/>
        <dbReference type="ChEBI" id="CHEBI:58389"/>
        <dbReference type="EC" id="1.14.13.148"/>
    </reaction>
    <physiologicalReaction direction="left-to-right" evidence="16">
        <dbReference type="Rhea" id="RHEA:31980"/>
    </physiologicalReaction>
</comment>
<evidence type="ECO:0000256" key="20">
    <source>
        <dbReference type="SAM" id="Phobius"/>
    </source>
</evidence>
<evidence type="ECO:0000256" key="5">
    <source>
        <dbReference type="ARBA" id="ARBA00022692"/>
    </source>
</evidence>
<evidence type="ECO:0000256" key="7">
    <source>
        <dbReference type="ARBA" id="ARBA00022827"/>
    </source>
</evidence>
<keyword evidence="8 18" id="KW-0521">NADP</keyword>
<evidence type="ECO:0000256" key="18">
    <source>
        <dbReference type="PIRNR" id="PIRNR000332"/>
    </source>
</evidence>
<dbReference type="FunFam" id="3.50.50.60:FF:000159">
    <property type="entry name" value="Dimethylaniline monooxygenase [N-oxide-forming]"/>
    <property type="match status" value="1"/>
</dbReference>
<dbReference type="GO" id="GO:0005789">
    <property type="term" value="C:endoplasmic reticulum membrane"/>
    <property type="evidence" value="ECO:0007669"/>
    <property type="project" value="UniProtKB-SubCell"/>
</dbReference>
<dbReference type="AlphaFoldDB" id="A0A9Q1HAU3"/>
<keyword evidence="9 20" id="KW-1133">Transmembrane helix</keyword>
<dbReference type="PIRSF" id="PIRSF000332">
    <property type="entry name" value="FMO"/>
    <property type="match status" value="1"/>
</dbReference>
<dbReference type="EMBL" id="JAIZAY010000007">
    <property type="protein sequence ID" value="KAJ8038773.1"/>
    <property type="molecule type" value="Genomic_DNA"/>
</dbReference>
<dbReference type="InterPro" id="IPR020946">
    <property type="entry name" value="Flavin_mOase-like"/>
</dbReference>
<proteinExistence type="inferred from homology"/>
<keyword evidence="22" id="KW-1185">Reference proteome</keyword>
<evidence type="ECO:0000256" key="2">
    <source>
        <dbReference type="ARBA" id="ARBA00004389"/>
    </source>
</evidence>
<dbReference type="EC" id="1.-.-.-" evidence="19"/>
<dbReference type="Gene3D" id="3.50.50.60">
    <property type="entry name" value="FAD/NAD(P)-binding domain"/>
    <property type="match status" value="1"/>
</dbReference>
<comment type="cofactor">
    <cofactor evidence="1 18 19">
        <name>FAD</name>
        <dbReference type="ChEBI" id="CHEBI:57692"/>
    </cofactor>
</comment>
<dbReference type="Pfam" id="PF00743">
    <property type="entry name" value="FMO-like"/>
    <property type="match status" value="1"/>
</dbReference>
<keyword evidence="4 18" id="KW-0285">Flavoprotein</keyword>
<protein>
    <recommendedName>
        <fullName evidence="19">Flavin-containing monooxygenase</fullName>
        <ecNumber evidence="19">1.-.-.-</ecNumber>
    </recommendedName>
</protein>
<comment type="subcellular location">
    <subcellularLocation>
        <location evidence="2">Endoplasmic reticulum membrane</location>
        <topology evidence="2">Single-pass membrane protein</topology>
    </subcellularLocation>
</comment>
<evidence type="ECO:0000313" key="22">
    <source>
        <dbReference type="Proteomes" id="UP001152320"/>
    </source>
</evidence>
<dbReference type="GO" id="GO:0050660">
    <property type="term" value="F:flavin adenine dinucleotide binding"/>
    <property type="evidence" value="ECO:0007669"/>
    <property type="project" value="InterPro"/>
</dbReference>
<comment type="catalytic activity">
    <reaction evidence="15">
        <text>hypotaurine + NADPH + O2 + H(+) = taurine + NADP(+) + H2O</text>
        <dbReference type="Rhea" id="RHEA:69819"/>
        <dbReference type="ChEBI" id="CHEBI:15377"/>
        <dbReference type="ChEBI" id="CHEBI:15378"/>
        <dbReference type="ChEBI" id="CHEBI:15379"/>
        <dbReference type="ChEBI" id="CHEBI:57783"/>
        <dbReference type="ChEBI" id="CHEBI:57853"/>
        <dbReference type="ChEBI" id="CHEBI:58349"/>
        <dbReference type="ChEBI" id="CHEBI:507393"/>
        <dbReference type="EC" id="1.14.13.8"/>
    </reaction>
    <physiologicalReaction direction="left-to-right" evidence="15">
        <dbReference type="Rhea" id="RHEA:69820"/>
    </physiologicalReaction>
</comment>
<accession>A0A9Q1HAU3</accession>
<dbReference type="PRINTS" id="PR00370">
    <property type="entry name" value="FMOXYGENASE"/>
</dbReference>
<dbReference type="SUPFAM" id="SSF51905">
    <property type="entry name" value="FAD/NAD(P)-binding domain"/>
    <property type="match status" value="2"/>
</dbReference>
<evidence type="ECO:0000256" key="3">
    <source>
        <dbReference type="ARBA" id="ARBA00009183"/>
    </source>
</evidence>
<keyword evidence="7 18" id="KW-0274">FAD</keyword>
<evidence type="ECO:0000256" key="11">
    <source>
        <dbReference type="ARBA" id="ARBA00023033"/>
    </source>
</evidence>
<evidence type="ECO:0000256" key="1">
    <source>
        <dbReference type="ARBA" id="ARBA00001974"/>
    </source>
</evidence>
<reference evidence="21" key="1">
    <citation type="submission" date="2021-10" db="EMBL/GenBank/DDBJ databases">
        <title>Tropical sea cucumber genome reveals ecological adaptation and Cuvierian tubules defense mechanism.</title>
        <authorList>
            <person name="Chen T."/>
        </authorList>
    </citation>
    <scope>NUCLEOTIDE SEQUENCE</scope>
    <source>
        <strain evidence="21">Nanhai2018</strain>
        <tissue evidence="21">Muscle</tissue>
    </source>
</reference>
<comment type="caution">
    <text evidence="21">The sequence shown here is derived from an EMBL/GenBank/DDBJ whole genome shotgun (WGS) entry which is preliminary data.</text>
</comment>
<evidence type="ECO:0000256" key="6">
    <source>
        <dbReference type="ARBA" id="ARBA00022824"/>
    </source>
</evidence>
<gene>
    <name evidence="21" type="ORF">HOLleu_16296</name>
</gene>
<evidence type="ECO:0000256" key="13">
    <source>
        <dbReference type="ARBA" id="ARBA00045957"/>
    </source>
</evidence>
<evidence type="ECO:0000256" key="12">
    <source>
        <dbReference type="ARBA" id="ARBA00023136"/>
    </source>
</evidence>
<comment type="catalytic activity">
    <reaction evidence="17">
        <text>N,N-dimethylaniline + NADPH + O2 + H(+) = N,N-dimethylaniline N-oxide + NADP(+) + H2O</text>
        <dbReference type="Rhea" id="RHEA:24468"/>
        <dbReference type="ChEBI" id="CHEBI:15377"/>
        <dbReference type="ChEBI" id="CHEBI:15378"/>
        <dbReference type="ChEBI" id="CHEBI:15379"/>
        <dbReference type="ChEBI" id="CHEBI:16269"/>
        <dbReference type="ChEBI" id="CHEBI:17735"/>
        <dbReference type="ChEBI" id="CHEBI:57783"/>
        <dbReference type="ChEBI" id="CHEBI:58349"/>
        <dbReference type="EC" id="1.14.13.8"/>
    </reaction>
    <physiologicalReaction direction="left-to-right" evidence="17">
        <dbReference type="Rhea" id="RHEA:24469"/>
    </physiologicalReaction>
</comment>
<dbReference type="InterPro" id="IPR000960">
    <property type="entry name" value="Flavin_mOase"/>
</dbReference>
<dbReference type="GO" id="GO:0050661">
    <property type="term" value="F:NADP binding"/>
    <property type="evidence" value="ECO:0007669"/>
    <property type="project" value="InterPro"/>
</dbReference>
<dbReference type="OrthoDB" id="66881at2759"/>
<evidence type="ECO:0000256" key="10">
    <source>
        <dbReference type="ARBA" id="ARBA00023002"/>
    </source>
</evidence>
<evidence type="ECO:0000313" key="21">
    <source>
        <dbReference type="EMBL" id="KAJ8038773.1"/>
    </source>
</evidence>
<evidence type="ECO:0000256" key="17">
    <source>
        <dbReference type="ARBA" id="ARBA00049443"/>
    </source>
</evidence>
<evidence type="ECO:0000256" key="4">
    <source>
        <dbReference type="ARBA" id="ARBA00022630"/>
    </source>
</evidence>
<keyword evidence="5 20" id="KW-0812">Transmembrane</keyword>
<evidence type="ECO:0000256" key="19">
    <source>
        <dbReference type="RuleBase" id="RU361177"/>
    </source>
</evidence>
<dbReference type="PANTHER" id="PTHR23023">
    <property type="entry name" value="DIMETHYLANILINE MONOOXYGENASE"/>
    <property type="match status" value="1"/>
</dbReference>
<comment type="catalytic activity">
    <reaction evidence="14">
        <text>hypotaurine + NADH + O2 + H(+) = taurine + NAD(+) + H2O</text>
        <dbReference type="Rhea" id="RHEA:74111"/>
        <dbReference type="ChEBI" id="CHEBI:15377"/>
        <dbReference type="ChEBI" id="CHEBI:15378"/>
        <dbReference type="ChEBI" id="CHEBI:15379"/>
        <dbReference type="ChEBI" id="CHEBI:57540"/>
        <dbReference type="ChEBI" id="CHEBI:57853"/>
        <dbReference type="ChEBI" id="CHEBI:57945"/>
        <dbReference type="ChEBI" id="CHEBI:507393"/>
        <dbReference type="EC" id="1.14.13.8"/>
    </reaction>
    <physiologicalReaction direction="left-to-right" evidence="14">
        <dbReference type="Rhea" id="RHEA:74112"/>
    </physiologicalReaction>
</comment>
<comment type="function">
    <text evidence="13">Broad spectrum monooxygenase that catalyzes the oxygenation of a wide variety of nitrogen- and sulfur-containing compounds including xenobiotics. Catalyzes the S-oxygenation of hypotaurine to produce taurine, an organic osmolyte involved in cell volume regulation as well as a variety of cytoprotective and developmental processes. In vitro, catalyzes the N-oxygenation of trimethylamine (TMA) to produce trimethylamine N-oxide (TMAO) and could therefore participate to the detoxification of this compound that is generated by the action of gut microbiota from dietary precursors such as choline, choline containing compounds, betaine or L-carnitine.</text>
</comment>
<evidence type="ECO:0000256" key="9">
    <source>
        <dbReference type="ARBA" id="ARBA00022989"/>
    </source>
</evidence>
<keyword evidence="11 18" id="KW-0503">Monooxygenase</keyword>
<sequence>MVIRSVCIIGSGVSGLVAIKSCLEEGLEPTCFDKNEEIGGVWIFQDDGKQTEGSSFYDCLVTNSSREMMCYSDFPFPKDAPPYIPGKDLLKYYQDYVEHFKLKPYIQFKSEVTRVEQAEDYATTGRWRVTVIQNGVESVHTFDAVMPCTGYFSISNRPTYPGQEEYEGLIMHSNEYRGNKMFQDKTVVVVGGSHSAGDISVDTSLTADQQVYLSMRSGTWVITRNGPFGWPRDLYMNRRINFKLPEFYRRNLMKKELLSKMNLDNLGLQSERELFCSEVMVNDLIQSRIFCGKVKAKPGIDHFTKTGIVFTDGTEVKADVVIYATGYKLRAPYMDTSIIQESLKDLELYKFVFPPRLQHPTCACIGYLMTIGAHGPAFELQARWAVQVFKGRCSLPSTEQMLREIRFIKKVQYQRFGKHIVFMPSVPYQDDLASRIGALPTFKQFMFSDPGLAFRVIFGPALPSSYRLVGPHPWKGARDSVLNCWDTYANATRTRNVGKRSDNSWPIPLQIALLLVVISIVLFAT</sequence>
<feature type="transmembrane region" description="Helical" evidence="20">
    <location>
        <begin position="505"/>
        <end position="524"/>
    </location>
</feature>
<keyword evidence="10 18" id="KW-0560">Oxidoreductase</keyword>
<comment type="similarity">
    <text evidence="3 18 19">Belongs to the FMO family.</text>
</comment>
<organism evidence="21 22">
    <name type="scientific">Holothuria leucospilota</name>
    <name type="common">Black long sea cucumber</name>
    <name type="synonym">Mertensiothuria leucospilota</name>
    <dbReference type="NCBI Taxonomy" id="206669"/>
    <lineage>
        <taxon>Eukaryota</taxon>
        <taxon>Metazoa</taxon>
        <taxon>Echinodermata</taxon>
        <taxon>Eleutherozoa</taxon>
        <taxon>Echinozoa</taxon>
        <taxon>Holothuroidea</taxon>
        <taxon>Aspidochirotacea</taxon>
        <taxon>Aspidochirotida</taxon>
        <taxon>Holothuriidae</taxon>
        <taxon>Holothuria</taxon>
    </lineage>
</organism>
<evidence type="ECO:0000256" key="14">
    <source>
        <dbReference type="ARBA" id="ARBA00047338"/>
    </source>
</evidence>
<keyword evidence="12 18" id="KW-0472">Membrane</keyword>
<dbReference type="GO" id="GO:0034899">
    <property type="term" value="F:trimethylamine monooxygenase activity"/>
    <property type="evidence" value="ECO:0007669"/>
    <property type="project" value="UniProtKB-EC"/>
</dbReference>
<dbReference type="InterPro" id="IPR050346">
    <property type="entry name" value="FMO-like"/>
</dbReference>
<evidence type="ECO:0000256" key="8">
    <source>
        <dbReference type="ARBA" id="ARBA00022857"/>
    </source>
</evidence>
<evidence type="ECO:0000256" key="15">
    <source>
        <dbReference type="ARBA" id="ARBA00048041"/>
    </source>
</evidence>
<keyword evidence="6 18" id="KW-0256">Endoplasmic reticulum</keyword>
<dbReference type="GO" id="GO:0004499">
    <property type="term" value="F:N,N-dimethylaniline monooxygenase activity"/>
    <property type="evidence" value="ECO:0007669"/>
    <property type="project" value="UniProtKB-UniRule"/>
</dbReference>
<name>A0A9Q1HAU3_HOLLE</name>
<dbReference type="Proteomes" id="UP001152320">
    <property type="component" value="Chromosome 7"/>
</dbReference>
<evidence type="ECO:0000256" key="16">
    <source>
        <dbReference type="ARBA" id="ARBA00048088"/>
    </source>
</evidence>
<dbReference type="InterPro" id="IPR036188">
    <property type="entry name" value="FAD/NAD-bd_sf"/>
</dbReference>